<dbReference type="Proteomes" id="UP000789831">
    <property type="component" value="Unassembled WGS sequence"/>
</dbReference>
<evidence type="ECO:0000256" key="2">
    <source>
        <dbReference type="ARBA" id="ARBA00012023"/>
    </source>
</evidence>
<dbReference type="AlphaFoldDB" id="A0A9N8W9B1"/>
<evidence type="ECO:0000256" key="5">
    <source>
        <dbReference type="ARBA" id="ARBA00022741"/>
    </source>
</evidence>
<dbReference type="OrthoDB" id="272370at2759"/>
<dbReference type="Gene3D" id="3.30.200.110">
    <property type="entry name" value="Inositol-pentakisphosphate 2-kinase, N-lobe"/>
    <property type="match status" value="1"/>
</dbReference>
<evidence type="ECO:0000256" key="6">
    <source>
        <dbReference type="ARBA" id="ARBA00022777"/>
    </source>
</evidence>
<dbReference type="InterPro" id="IPR043001">
    <property type="entry name" value="IP5_2-K_N_lobe"/>
</dbReference>
<dbReference type="EC" id="2.7.1.158" evidence="2 8"/>
<evidence type="ECO:0000256" key="7">
    <source>
        <dbReference type="ARBA" id="ARBA00022840"/>
    </source>
</evidence>
<dbReference type="Pfam" id="PF06090">
    <property type="entry name" value="Ins_P5_2-kin"/>
    <property type="match status" value="1"/>
</dbReference>
<evidence type="ECO:0000256" key="9">
    <source>
        <dbReference type="SAM" id="MobiDB-lite"/>
    </source>
</evidence>
<protein>
    <recommendedName>
        <fullName evidence="3 8">Inositol-pentakisphosphate 2-kinase</fullName>
        <ecNumber evidence="2 8">2.7.1.158</ecNumber>
    </recommendedName>
</protein>
<dbReference type="GO" id="GO:0005634">
    <property type="term" value="C:nucleus"/>
    <property type="evidence" value="ECO:0007669"/>
    <property type="project" value="TreeGrafter"/>
</dbReference>
<keyword evidence="6 8" id="KW-0418">Kinase</keyword>
<keyword evidence="11" id="KW-1185">Reference proteome</keyword>
<sequence length="473" mass="53917">MNNSGGATISPDLVPDELYQPSSWQYKGEGNSNIILTYIGELDNFKLTVLRLRKSEEEKKDALNINNNSGGFSNKQDEQQDNSIQSSSIDPQTFTVFYVRDVIAPLIGTEHTSELALLRVTPTFLQKLSKSISSHRSSNRVNKDIDLKQRYAILSPDYTKFQSNNSSSSKQQESPTNTISIEIKPKWAFIPTSTHIAASNSIKRKTCRFCMHQYYKHKTTTTAVVTDYCPLDLFSLKEDRLRRAIGALISTPVNNFKLFVDGLLVDLAKTNWQLLLKGFFVHEKNGTNTLNEDNDNDNASKITEYLITLLTATILKEHILFSRLKHLQKTLDELDIEGIMKLLSSPTSSSSSYIQQLFAVEPSLEEWRTASLRYLERIEKHTGNGTLQSSNFNDNNGSSNEKPLMDDAEIKQRILEFLFSTTLKDSILKLDYYHDLDMKIVRNFLDYIKKELEETDDNSHSVFLGANKRKCFE</sequence>
<dbReference type="EMBL" id="CAJVPL010000308">
    <property type="protein sequence ID" value="CAG8481417.1"/>
    <property type="molecule type" value="Genomic_DNA"/>
</dbReference>
<dbReference type="GO" id="GO:0035299">
    <property type="term" value="F:inositol-1,3,4,5,6-pentakisphosphate 2-kinase activity"/>
    <property type="evidence" value="ECO:0007669"/>
    <property type="project" value="UniProtKB-EC"/>
</dbReference>
<gene>
    <name evidence="10" type="ORF">AGERDE_LOCUS3252</name>
</gene>
<dbReference type="GO" id="GO:0005524">
    <property type="term" value="F:ATP binding"/>
    <property type="evidence" value="ECO:0007669"/>
    <property type="project" value="UniProtKB-KW"/>
</dbReference>
<feature type="compositionally biased region" description="Polar residues" evidence="9">
    <location>
        <begin position="64"/>
        <end position="74"/>
    </location>
</feature>
<evidence type="ECO:0000313" key="11">
    <source>
        <dbReference type="Proteomes" id="UP000789831"/>
    </source>
</evidence>
<evidence type="ECO:0000256" key="3">
    <source>
        <dbReference type="ARBA" id="ARBA00014846"/>
    </source>
</evidence>
<feature type="region of interest" description="Disordered" evidence="9">
    <location>
        <begin position="61"/>
        <end position="86"/>
    </location>
</feature>
<keyword evidence="7 8" id="KW-0067">ATP-binding</keyword>
<organism evidence="10 11">
    <name type="scientific">Ambispora gerdemannii</name>
    <dbReference type="NCBI Taxonomy" id="144530"/>
    <lineage>
        <taxon>Eukaryota</taxon>
        <taxon>Fungi</taxon>
        <taxon>Fungi incertae sedis</taxon>
        <taxon>Mucoromycota</taxon>
        <taxon>Glomeromycotina</taxon>
        <taxon>Glomeromycetes</taxon>
        <taxon>Archaeosporales</taxon>
        <taxon>Ambisporaceae</taxon>
        <taxon>Ambispora</taxon>
    </lineage>
</organism>
<comment type="catalytic activity">
    <reaction evidence="1 8">
        <text>1D-myo-inositol 1,3,4,5,6-pentakisphosphate + ATP = 1D-myo-inositol hexakisphosphate + ADP + H(+)</text>
        <dbReference type="Rhea" id="RHEA:20313"/>
        <dbReference type="ChEBI" id="CHEBI:15378"/>
        <dbReference type="ChEBI" id="CHEBI:30616"/>
        <dbReference type="ChEBI" id="CHEBI:57733"/>
        <dbReference type="ChEBI" id="CHEBI:58130"/>
        <dbReference type="ChEBI" id="CHEBI:456216"/>
        <dbReference type="EC" id="2.7.1.158"/>
    </reaction>
</comment>
<keyword evidence="5 8" id="KW-0547">Nucleotide-binding</keyword>
<evidence type="ECO:0000256" key="4">
    <source>
        <dbReference type="ARBA" id="ARBA00022679"/>
    </source>
</evidence>
<name>A0A9N8W9B1_9GLOM</name>
<comment type="function">
    <text evidence="8">Phosphorylates Ins(1,3,4,5,6)P5 at position 2 to form Ins(1,2,3,4,5,6)P6 (InsP6 or phytate).</text>
</comment>
<accession>A0A9N8W9B1</accession>
<keyword evidence="4 8" id="KW-0808">Transferase</keyword>
<comment type="caution">
    <text evidence="10">The sequence shown here is derived from an EMBL/GenBank/DDBJ whole genome shotgun (WGS) entry which is preliminary data.</text>
</comment>
<dbReference type="PANTHER" id="PTHR14456">
    <property type="entry name" value="INOSITOL POLYPHOSPHATE KINASE 1"/>
    <property type="match status" value="1"/>
</dbReference>
<dbReference type="PANTHER" id="PTHR14456:SF2">
    <property type="entry name" value="INOSITOL-PENTAKISPHOSPHATE 2-KINASE"/>
    <property type="match status" value="1"/>
</dbReference>
<comment type="domain">
    <text evidence="8">The EXKPK motif is conserved in inositol-pentakisphosphate 2-kinases of both family 1 and 2.</text>
</comment>
<dbReference type="InterPro" id="IPR009286">
    <property type="entry name" value="Ins_P5_2-kin"/>
</dbReference>
<evidence type="ECO:0000256" key="1">
    <source>
        <dbReference type="ARBA" id="ARBA00001774"/>
    </source>
</evidence>
<dbReference type="GO" id="GO:0032958">
    <property type="term" value="P:inositol phosphate biosynthetic process"/>
    <property type="evidence" value="ECO:0007669"/>
    <property type="project" value="TreeGrafter"/>
</dbReference>
<evidence type="ECO:0000313" key="10">
    <source>
        <dbReference type="EMBL" id="CAG8481417.1"/>
    </source>
</evidence>
<proteinExistence type="predicted"/>
<evidence type="ECO:0000256" key="8">
    <source>
        <dbReference type="RuleBase" id="RU364126"/>
    </source>
</evidence>
<reference evidence="10" key="1">
    <citation type="submission" date="2021-06" db="EMBL/GenBank/DDBJ databases">
        <authorList>
            <person name="Kallberg Y."/>
            <person name="Tangrot J."/>
            <person name="Rosling A."/>
        </authorList>
    </citation>
    <scope>NUCLEOTIDE SEQUENCE</scope>
    <source>
        <strain evidence="10">MT106</strain>
    </source>
</reference>